<reference evidence="4 5" key="1">
    <citation type="journal article" date="2019" name="Sci. Rep.">
        <title>Comparative genomics of chytrid fungi reveal insights into the obligate biotrophic and pathogenic lifestyle of Synchytrium endobioticum.</title>
        <authorList>
            <person name="van de Vossenberg B.T.L.H."/>
            <person name="Warris S."/>
            <person name="Nguyen H.D.T."/>
            <person name="van Gent-Pelzer M.P.E."/>
            <person name="Joly D.L."/>
            <person name="van de Geest H.C."/>
            <person name="Bonants P.J.M."/>
            <person name="Smith D.S."/>
            <person name="Levesque C.A."/>
            <person name="van der Lee T.A.J."/>
        </authorList>
    </citation>
    <scope>NUCLEOTIDE SEQUENCE [LARGE SCALE GENOMIC DNA]</scope>
    <source>
        <strain evidence="4 5">CBS 675.73</strain>
    </source>
</reference>
<keyword evidence="2" id="KW-0472">Membrane</keyword>
<evidence type="ECO:0000313" key="4">
    <source>
        <dbReference type="EMBL" id="TPX76186.1"/>
    </source>
</evidence>
<dbReference type="AlphaFoldDB" id="A0A507FLH9"/>
<dbReference type="EMBL" id="QEAP01000054">
    <property type="protein sequence ID" value="TPX76186.1"/>
    <property type="molecule type" value="Genomic_DNA"/>
</dbReference>
<evidence type="ECO:0000256" key="2">
    <source>
        <dbReference type="SAM" id="Phobius"/>
    </source>
</evidence>
<dbReference type="PANTHER" id="PTHR10794:SF63">
    <property type="entry name" value="ALPHA_BETA HYDROLASE 1, ISOFORM A"/>
    <property type="match status" value="1"/>
</dbReference>
<dbReference type="Gene3D" id="3.40.50.1820">
    <property type="entry name" value="alpha/beta hydrolase"/>
    <property type="match status" value="1"/>
</dbReference>
<dbReference type="PROSITE" id="PS01133">
    <property type="entry name" value="UPF0017"/>
    <property type="match status" value="1"/>
</dbReference>
<dbReference type="GO" id="GO:0047372">
    <property type="term" value="F:monoacylglycerol lipase activity"/>
    <property type="evidence" value="ECO:0007669"/>
    <property type="project" value="TreeGrafter"/>
</dbReference>
<sequence>MLQAQDISHTVGTVVVLAWLLLLYLWLHSHVKLVHGPETVQVPVWDKERKRVSSVSLAQLVRLNCASLSARFLPTPYLPNGHFQTIFSGLTGRLGKKDVAYDRELLSLPDSGVLAIDWINSAGAGAPILIIVHGISGSSTDGYILDLIPEAVAKGFRLAVLNLRGCGGVAITTPQLYSASNTEDVRKAIEYIHTKNPGVALIGIGFSLGANILMKCVGEDSCKSLLLASISVANPYDLNVGSVMLHSTWIGREFYSRLMTFSLVALFKRHEKMFASPADSPREPIRLAAVLKSKYIADYDESVTRRNYGFRNTSEYYRMGSCAQYIPDIAIPTLFLSDLNDPIVAPSVIPCADVLSNPNIILATTRNGGHIGWYEGLLFPTRWYPKPVLEFSNTIVKAFESLPHHERHHFKIRHSTKCSSAIYPLKKKHVTFEKEHSRLDSAESSCAPEKAGKAQKEQSWLEAYAGNSSATDAPDRATTTYEYVGYAAGFVIALMAVKKSLVGRAK</sequence>
<evidence type="ECO:0000259" key="3">
    <source>
        <dbReference type="Pfam" id="PF00561"/>
    </source>
</evidence>
<evidence type="ECO:0000256" key="1">
    <source>
        <dbReference type="ARBA" id="ARBA00010884"/>
    </source>
</evidence>
<dbReference type="GO" id="GO:0051792">
    <property type="term" value="P:medium-chain fatty acid biosynthetic process"/>
    <property type="evidence" value="ECO:0007669"/>
    <property type="project" value="TreeGrafter"/>
</dbReference>
<dbReference type="InterPro" id="IPR000952">
    <property type="entry name" value="AB_hydrolase_4_CS"/>
</dbReference>
<dbReference type="SUPFAM" id="SSF53474">
    <property type="entry name" value="alpha/beta-Hydrolases"/>
    <property type="match status" value="1"/>
</dbReference>
<keyword evidence="5" id="KW-1185">Reference proteome</keyword>
<feature type="transmembrane region" description="Helical" evidence="2">
    <location>
        <begin position="7"/>
        <end position="27"/>
    </location>
</feature>
<comment type="caution">
    <text evidence="4">The sequence shown here is derived from an EMBL/GenBank/DDBJ whole genome shotgun (WGS) entry which is preliminary data.</text>
</comment>
<organism evidence="4 5">
    <name type="scientific">Chytriomyces confervae</name>
    <dbReference type="NCBI Taxonomy" id="246404"/>
    <lineage>
        <taxon>Eukaryota</taxon>
        <taxon>Fungi</taxon>
        <taxon>Fungi incertae sedis</taxon>
        <taxon>Chytridiomycota</taxon>
        <taxon>Chytridiomycota incertae sedis</taxon>
        <taxon>Chytridiomycetes</taxon>
        <taxon>Chytridiales</taxon>
        <taxon>Chytriomycetaceae</taxon>
        <taxon>Chytriomyces</taxon>
    </lineage>
</organism>
<dbReference type="GO" id="GO:0051793">
    <property type="term" value="P:medium-chain fatty acid catabolic process"/>
    <property type="evidence" value="ECO:0007669"/>
    <property type="project" value="TreeGrafter"/>
</dbReference>
<keyword evidence="2" id="KW-0812">Transmembrane</keyword>
<evidence type="ECO:0000313" key="5">
    <source>
        <dbReference type="Proteomes" id="UP000320333"/>
    </source>
</evidence>
<dbReference type="PANTHER" id="PTHR10794">
    <property type="entry name" value="ABHYDROLASE DOMAIN-CONTAINING PROTEIN"/>
    <property type="match status" value="1"/>
</dbReference>
<dbReference type="Proteomes" id="UP000320333">
    <property type="component" value="Unassembled WGS sequence"/>
</dbReference>
<accession>A0A507FLH9</accession>
<name>A0A507FLH9_9FUNG</name>
<dbReference type="InterPro" id="IPR029058">
    <property type="entry name" value="AB_hydrolase_fold"/>
</dbReference>
<proteinExistence type="inferred from homology"/>
<keyword evidence="2" id="KW-1133">Transmembrane helix</keyword>
<feature type="domain" description="AB hydrolase-1" evidence="3">
    <location>
        <begin position="127"/>
        <end position="375"/>
    </location>
</feature>
<comment type="similarity">
    <text evidence="1">Belongs to the AB hydrolase superfamily. AB hydrolase 4 family.</text>
</comment>
<dbReference type="GO" id="GO:0008126">
    <property type="term" value="F:acetylesterase activity"/>
    <property type="evidence" value="ECO:0007669"/>
    <property type="project" value="TreeGrafter"/>
</dbReference>
<dbReference type="OrthoDB" id="5954035at2759"/>
<gene>
    <name evidence="4" type="ORF">CcCBS67573_g02544</name>
</gene>
<dbReference type="Pfam" id="PF00561">
    <property type="entry name" value="Abhydrolase_1"/>
    <property type="match status" value="1"/>
</dbReference>
<dbReference type="STRING" id="246404.A0A507FLH9"/>
<dbReference type="InterPro" id="IPR000073">
    <property type="entry name" value="AB_hydrolase_1"/>
</dbReference>
<dbReference type="InterPro" id="IPR050960">
    <property type="entry name" value="AB_hydrolase_4_sf"/>
</dbReference>
<protein>
    <recommendedName>
        <fullName evidence="3">AB hydrolase-1 domain-containing protein</fullName>
    </recommendedName>
</protein>